<dbReference type="InterPro" id="IPR007050">
    <property type="entry name" value="HTH_bacterioopsin"/>
</dbReference>
<organism evidence="6 7">
    <name type="scientific">Halopelagius longus</name>
    <dbReference type="NCBI Taxonomy" id="1236180"/>
    <lineage>
        <taxon>Archaea</taxon>
        <taxon>Methanobacteriati</taxon>
        <taxon>Methanobacteriota</taxon>
        <taxon>Stenosarchaea group</taxon>
        <taxon>Halobacteria</taxon>
        <taxon>Halobacteriales</taxon>
        <taxon>Haloferacaceae</taxon>
    </lineage>
</organism>
<reference evidence="5 8" key="3">
    <citation type="submission" date="2018-07" db="EMBL/GenBank/DDBJ databases">
        <title>Genome sequence of extremly halophilic archaeon Halopelagius longus strain BC12-B1.</title>
        <authorList>
            <person name="Zhang X."/>
        </authorList>
    </citation>
    <scope>NUCLEOTIDE SEQUENCE [LARGE SCALE GENOMIC DNA]</scope>
    <source>
        <strain evidence="5 8">BC12-B1</strain>
    </source>
</reference>
<dbReference type="OrthoDB" id="27447at2157"/>
<dbReference type="InterPro" id="IPR056493">
    <property type="entry name" value="HVO_0513_N"/>
</dbReference>
<evidence type="ECO:0000313" key="6">
    <source>
        <dbReference type="EMBL" id="SDQ42939.1"/>
    </source>
</evidence>
<evidence type="ECO:0000259" key="3">
    <source>
        <dbReference type="Pfam" id="PF04967"/>
    </source>
</evidence>
<dbReference type="EMBL" id="QQST01000001">
    <property type="protein sequence ID" value="RDI70511.1"/>
    <property type="molecule type" value="Genomic_DNA"/>
</dbReference>
<evidence type="ECO:0000259" key="4">
    <source>
        <dbReference type="Pfam" id="PF24278"/>
    </source>
</evidence>
<keyword evidence="2" id="KW-0804">Transcription</keyword>
<keyword evidence="1" id="KW-0805">Transcription regulation</keyword>
<sequence length="216" mass="24149">MKYLRLTVEPAGREIHPVHTLMTERPFVERVRMLHWNLADFEMPALFFYLVGDAAKVADGLRSTPEIETFDVTRIDENRFYCFTLGETTEVERTLYATFTRESLIVLPPLRYEASGGVTFEVLGESETLREALANVPEGIGVAVERVGEYDTARRTAESALTSRQREAVSAAMAVGYYETPREATIAEVAAELGCARSTAAEHLQKAEARLVRTVL</sequence>
<evidence type="ECO:0000313" key="8">
    <source>
        <dbReference type="Proteomes" id="UP000255421"/>
    </source>
</evidence>
<reference evidence="6" key="1">
    <citation type="submission" date="2016-10" db="EMBL/GenBank/DDBJ databases">
        <authorList>
            <person name="de Groot N.N."/>
        </authorList>
    </citation>
    <scope>NUCLEOTIDE SEQUENCE [LARGE SCALE GENOMIC DNA]</scope>
    <source>
        <strain evidence="6">CGMCC 1.12397</strain>
    </source>
</reference>
<dbReference type="Proteomes" id="UP000199289">
    <property type="component" value="Unassembled WGS sequence"/>
</dbReference>
<dbReference type="Proteomes" id="UP000255421">
    <property type="component" value="Unassembled WGS sequence"/>
</dbReference>
<keyword evidence="5" id="KW-0238">DNA-binding</keyword>
<keyword evidence="8" id="KW-1185">Reference proteome</keyword>
<evidence type="ECO:0000313" key="5">
    <source>
        <dbReference type="EMBL" id="RDI70511.1"/>
    </source>
</evidence>
<accession>A0A1H1ATF1</accession>
<protein>
    <submittedName>
        <fullName evidence="5">DNA-binding protein</fullName>
    </submittedName>
    <submittedName>
        <fullName evidence="6">HTH DNA binding domain-containing protein</fullName>
    </submittedName>
</protein>
<evidence type="ECO:0000256" key="1">
    <source>
        <dbReference type="ARBA" id="ARBA00023015"/>
    </source>
</evidence>
<dbReference type="PANTHER" id="PTHR34236:SF1">
    <property type="entry name" value="DIMETHYL SULFOXIDE REDUCTASE TRANSCRIPTIONAL ACTIVATOR"/>
    <property type="match status" value="1"/>
</dbReference>
<dbReference type="Pfam" id="PF24278">
    <property type="entry name" value="HVO_0513_N"/>
    <property type="match status" value="1"/>
</dbReference>
<proteinExistence type="predicted"/>
<feature type="domain" description="HVO-0513-like N-terminal" evidence="4">
    <location>
        <begin position="16"/>
        <end position="150"/>
    </location>
</feature>
<reference evidence="7" key="2">
    <citation type="submission" date="2016-10" db="EMBL/GenBank/DDBJ databases">
        <authorList>
            <person name="Varghese N."/>
            <person name="Submissions S."/>
        </authorList>
    </citation>
    <scope>NUCLEOTIDE SEQUENCE [LARGE SCALE GENOMIC DNA]</scope>
    <source>
        <strain evidence="7">CGMCC 1.12397</strain>
    </source>
</reference>
<dbReference type="RefSeq" id="WP_092535249.1">
    <property type="nucleotide sequence ID" value="NZ_FNKQ01000002.1"/>
</dbReference>
<dbReference type="Pfam" id="PF04967">
    <property type="entry name" value="HTH_10"/>
    <property type="match status" value="1"/>
</dbReference>
<dbReference type="AlphaFoldDB" id="A0A1H1ATF1"/>
<evidence type="ECO:0000313" key="7">
    <source>
        <dbReference type="Proteomes" id="UP000199289"/>
    </source>
</evidence>
<dbReference type="GO" id="GO:0003677">
    <property type="term" value="F:DNA binding"/>
    <property type="evidence" value="ECO:0007669"/>
    <property type="project" value="UniProtKB-KW"/>
</dbReference>
<gene>
    <name evidence="5" type="ORF">DWB78_01555</name>
    <name evidence="6" type="ORF">SAMN05216278_1483</name>
</gene>
<name>A0A1H1ATF1_9EURY</name>
<dbReference type="PANTHER" id="PTHR34236">
    <property type="entry name" value="DIMETHYL SULFOXIDE REDUCTASE TRANSCRIPTIONAL ACTIVATOR"/>
    <property type="match status" value="1"/>
</dbReference>
<evidence type="ECO:0000256" key="2">
    <source>
        <dbReference type="ARBA" id="ARBA00023163"/>
    </source>
</evidence>
<feature type="domain" description="HTH bat-type" evidence="3">
    <location>
        <begin position="161"/>
        <end position="212"/>
    </location>
</feature>
<dbReference type="EMBL" id="FNKQ01000002">
    <property type="protein sequence ID" value="SDQ42939.1"/>
    <property type="molecule type" value="Genomic_DNA"/>
</dbReference>